<evidence type="ECO:0000256" key="5">
    <source>
        <dbReference type="ARBA" id="ARBA00023136"/>
    </source>
</evidence>
<feature type="transmembrane region" description="Helical" evidence="6">
    <location>
        <begin position="235"/>
        <end position="252"/>
    </location>
</feature>
<dbReference type="STRING" id="856793.MICA_838"/>
<dbReference type="Proteomes" id="UP000009286">
    <property type="component" value="Chromosome"/>
</dbReference>
<feature type="transmembrane region" description="Helical" evidence="6">
    <location>
        <begin position="146"/>
        <end position="170"/>
    </location>
</feature>
<feature type="transmembrane region" description="Helical" evidence="6">
    <location>
        <begin position="24"/>
        <end position="50"/>
    </location>
</feature>
<evidence type="ECO:0000313" key="7">
    <source>
        <dbReference type="EMBL" id="AEP09171.1"/>
    </source>
</evidence>
<organism evidence="7 8">
    <name type="scientific">Micavibrio aeruginosavorus (strain ARL-13)</name>
    <dbReference type="NCBI Taxonomy" id="856793"/>
    <lineage>
        <taxon>Bacteria</taxon>
        <taxon>Pseudomonadati</taxon>
        <taxon>Bdellovibrionota</taxon>
        <taxon>Bdellovibrionia</taxon>
        <taxon>Bdellovibrionales</taxon>
        <taxon>Pseudobdellovibrionaceae</taxon>
        <taxon>Micavibrio</taxon>
    </lineage>
</organism>
<dbReference type="Pfam" id="PF03741">
    <property type="entry name" value="TerC"/>
    <property type="match status" value="1"/>
</dbReference>
<dbReference type="PANTHER" id="PTHR30238">
    <property type="entry name" value="MEMBRANE BOUND PREDICTED REDOX MODULATOR"/>
    <property type="match status" value="1"/>
</dbReference>
<dbReference type="RefSeq" id="WP_014102394.1">
    <property type="nucleotide sequence ID" value="NC_016026.1"/>
</dbReference>
<proteinExistence type="inferred from homology"/>
<keyword evidence="8" id="KW-1185">Reference proteome</keyword>
<feature type="transmembrane region" description="Helical" evidence="6">
    <location>
        <begin position="108"/>
        <end position="125"/>
    </location>
</feature>
<sequence length="266" mass="28958">MADPTMMANLATDMTIVEMLMSPAVWLSFATLALLEVVLGIDNIIFLSIITDKLPKHQQPLARKIGLGLALLMRIILLSMIAWIATLTTPVFTFFAGPEGLDPHTVSWRDMIMLGGGLFLLWKGTGEIHHTMEGHDEDVTGKKSAVFGWVIVQIAILDLVFSLDSVITAVGMADHLPVMIAAVVFAIAVMLFAAEPVSKFVHDHPTIKMLALSFILLVGVVLIADGLHLHIPKGYLYFAIAFSLGVETLNLLSAKRRARKNAEAAH</sequence>
<dbReference type="eggNOG" id="COG0861">
    <property type="taxonomic scope" value="Bacteria"/>
</dbReference>
<protein>
    <submittedName>
        <fullName evidence="7">Integral membrane TerC family protein</fullName>
    </submittedName>
</protein>
<evidence type="ECO:0000256" key="2">
    <source>
        <dbReference type="ARBA" id="ARBA00007511"/>
    </source>
</evidence>
<dbReference type="GO" id="GO:0016020">
    <property type="term" value="C:membrane"/>
    <property type="evidence" value="ECO:0007669"/>
    <property type="project" value="UniProtKB-SubCell"/>
</dbReference>
<keyword evidence="5 6" id="KW-0472">Membrane</keyword>
<dbReference type="PANTHER" id="PTHR30238:SF4">
    <property type="entry name" value="SLL1022 PROTEIN"/>
    <property type="match status" value="1"/>
</dbReference>
<evidence type="ECO:0000256" key="4">
    <source>
        <dbReference type="ARBA" id="ARBA00022989"/>
    </source>
</evidence>
<feature type="transmembrane region" description="Helical" evidence="6">
    <location>
        <begin position="209"/>
        <end position="229"/>
    </location>
</feature>
<dbReference type="EMBL" id="CP002382">
    <property type="protein sequence ID" value="AEP09171.1"/>
    <property type="molecule type" value="Genomic_DNA"/>
</dbReference>
<keyword evidence="3 6" id="KW-0812">Transmembrane</keyword>
<gene>
    <name evidence="7" type="ordered locus">MICA_838</name>
</gene>
<keyword evidence="4 6" id="KW-1133">Transmembrane helix</keyword>
<evidence type="ECO:0000256" key="6">
    <source>
        <dbReference type="SAM" id="Phobius"/>
    </source>
</evidence>
<name>G2KRC4_MICAA</name>
<reference evidence="7 8" key="1">
    <citation type="journal article" date="2011" name="BMC Genomics">
        <title>Genomic insights into an obligate epibiotic bacterial predator: Micavibrio aeruginosavorus ARL-13.</title>
        <authorList>
            <person name="Wang Z."/>
            <person name="Kadouri D."/>
            <person name="Wu M."/>
        </authorList>
    </citation>
    <scope>NUCLEOTIDE SEQUENCE [LARGE SCALE GENOMIC DNA]</scope>
    <source>
        <strain evidence="7 8">ARL-13</strain>
    </source>
</reference>
<evidence type="ECO:0000256" key="1">
    <source>
        <dbReference type="ARBA" id="ARBA00004141"/>
    </source>
</evidence>
<accession>G2KRC4</accession>
<dbReference type="KEGG" id="mai:MICA_838"/>
<evidence type="ECO:0000256" key="3">
    <source>
        <dbReference type="ARBA" id="ARBA00022692"/>
    </source>
</evidence>
<evidence type="ECO:0000313" key="8">
    <source>
        <dbReference type="Proteomes" id="UP000009286"/>
    </source>
</evidence>
<feature type="transmembrane region" description="Helical" evidence="6">
    <location>
        <begin position="176"/>
        <end position="197"/>
    </location>
</feature>
<comment type="subcellular location">
    <subcellularLocation>
        <location evidence="1">Membrane</location>
        <topology evidence="1">Multi-pass membrane protein</topology>
    </subcellularLocation>
</comment>
<feature type="transmembrane region" description="Helical" evidence="6">
    <location>
        <begin position="71"/>
        <end position="96"/>
    </location>
</feature>
<dbReference type="InterPro" id="IPR005496">
    <property type="entry name" value="Integral_membrane_TerC"/>
</dbReference>
<comment type="similarity">
    <text evidence="2">Belongs to the TerC family.</text>
</comment>
<dbReference type="HOGENOM" id="CLU_064910_0_0_5"/>
<dbReference type="AlphaFoldDB" id="G2KRC4"/>